<evidence type="ECO:0000313" key="2">
    <source>
        <dbReference type="Proteomes" id="UP000469159"/>
    </source>
</evidence>
<dbReference type="Proteomes" id="UP000469159">
    <property type="component" value="Unassembled WGS sequence"/>
</dbReference>
<name>A0A6I4UWL5_9SPHN</name>
<proteinExistence type="predicted"/>
<protein>
    <recommendedName>
        <fullName evidence="3">Fe2OG dioxygenase domain-containing protein</fullName>
    </recommendedName>
</protein>
<dbReference type="EMBL" id="WTYK01000003">
    <property type="protein sequence ID" value="MXP41375.1"/>
    <property type="molecule type" value="Genomic_DNA"/>
</dbReference>
<dbReference type="RefSeq" id="WP_160746228.1">
    <property type="nucleotide sequence ID" value="NZ_WTYK01000003.1"/>
</dbReference>
<accession>A0A6I4UWL5</accession>
<keyword evidence="2" id="KW-1185">Reference proteome</keyword>
<dbReference type="AlphaFoldDB" id="A0A6I4UWL5"/>
<reference evidence="1 2" key="1">
    <citation type="submission" date="2019-12" db="EMBL/GenBank/DDBJ databases">
        <title>Genomic-based taxomic classification of the family Erythrobacteraceae.</title>
        <authorList>
            <person name="Xu L."/>
        </authorList>
    </citation>
    <scope>NUCLEOTIDE SEQUENCE [LARGE SCALE GENOMIC DNA]</scope>
    <source>
        <strain evidence="1 2">MCCC 1K02066</strain>
    </source>
</reference>
<gene>
    <name evidence="1" type="ORF">GRI75_06935</name>
</gene>
<comment type="caution">
    <text evidence="1">The sequence shown here is derived from an EMBL/GenBank/DDBJ whole genome shotgun (WGS) entry which is preliminary data.</text>
</comment>
<sequence length="197" mass="21938">MLDDDFRSYLAMFYMKATSGAADEKKDWKISGKKRQFLFEFPSLQASRTFRDGMAGLTGIAPDRFTISERHLKVYDEGAEPWPAPHKDRAASEISIGLPVRIPQGSTACVFPTLQFGANQEERAVFLTDRDHPGAEHVYRNEEAVMLHEEFGDVIAFLGSSIFHERVRPAGAAILYIKVNGTGRDPLGENIFAAEVA</sequence>
<evidence type="ECO:0000313" key="1">
    <source>
        <dbReference type="EMBL" id="MXP41375.1"/>
    </source>
</evidence>
<evidence type="ECO:0008006" key="3">
    <source>
        <dbReference type="Google" id="ProtNLM"/>
    </source>
</evidence>
<organism evidence="1 2">
    <name type="scientific">Croceibacterium soli</name>
    <dbReference type="NCBI Taxonomy" id="1739690"/>
    <lineage>
        <taxon>Bacteria</taxon>
        <taxon>Pseudomonadati</taxon>
        <taxon>Pseudomonadota</taxon>
        <taxon>Alphaproteobacteria</taxon>
        <taxon>Sphingomonadales</taxon>
        <taxon>Erythrobacteraceae</taxon>
        <taxon>Croceibacterium</taxon>
    </lineage>
</organism>
<dbReference type="OrthoDB" id="7845159at2"/>